<sequence>MCSAGVNKHKALSNANQAVLRAKFFRQRTASYFERKAQSHSAIHQDASHPPPPYNPSDTSFQGTAVPIFVRVRALIPSQMSRQAPVELVNNCSWSSVDNGTPRKTFDCGNRNCPDSVNHQPKN</sequence>
<feature type="region of interest" description="Disordered" evidence="1">
    <location>
        <begin position="36"/>
        <end position="60"/>
    </location>
</feature>
<dbReference type="VEuPathDB" id="FungiDB:I7I51_08508"/>
<feature type="compositionally biased region" description="Polar residues" evidence="1">
    <location>
        <begin position="113"/>
        <end position="123"/>
    </location>
</feature>
<organism evidence="2 3">
    <name type="scientific">Ajellomyces capsulatus</name>
    <name type="common">Darling's disease fungus</name>
    <name type="synonym">Histoplasma capsulatum</name>
    <dbReference type="NCBI Taxonomy" id="5037"/>
    <lineage>
        <taxon>Eukaryota</taxon>
        <taxon>Fungi</taxon>
        <taxon>Dikarya</taxon>
        <taxon>Ascomycota</taxon>
        <taxon>Pezizomycotina</taxon>
        <taxon>Eurotiomycetes</taxon>
        <taxon>Eurotiomycetidae</taxon>
        <taxon>Onygenales</taxon>
        <taxon>Ajellomycetaceae</taxon>
        <taxon>Histoplasma</taxon>
    </lineage>
</organism>
<protein>
    <submittedName>
        <fullName evidence="2">Uncharacterized protein</fullName>
    </submittedName>
</protein>
<dbReference type="AlphaFoldDB" id="A0A8A1LY25"/>
<feature type="region of interest" description="Disordered" evidence="1">
    <location>
        <begin position="93"/>
        <end position="123"/>
    </location>
</feature>
<dbReference type="EMBL" id="CP069109">
    <property type="protein sequence ID" value="QSS59076.1"/>
    <property type="molecule type" value="Genomic_DNA"/>
</dbReference>
<reference evidence="2" key="1">
    <citation type="submission" date="2021-01" db="EMBL/GenBank/DDBJ databases">
        <title>Chromosome-level genome assembly of a human fungal pathogen reveals clustering of transcriptionally co-regulated genes.</title>
        <authorList>
            <person name="Voorhies M."/>
            <person name="Cohen S."/>
            <person name="Shea T.P."/>
            <person name="Petrus S."/>
            <person name="Munoz J.F."/>
            <person name="Poplawski S."/>
            <person name="Goldman W.E."/>
            <person name="Michael T."/>
            <person name="Cuomo C.A."/>
            <person name="Sil A."/>
            <person name="Beyhan S."/>
        </authorList>
    </citation>
    <scope>NUCLEOTIDE SEQUENCE</scope>
    <source>
        <strain evidence="2">WU24</strain>
    </source>
</reference>
<dbReference type="Proteomes" id="UP000663671">
    <property type="component" value="Chromosome 2"/>
</dbReference>
<proteinExistence type="predicted"/>
<gene>
    <name evidence="2" type="ORF">I7I51_08508</name>
</gene>
<evidence type="ECO:0000313" key="3">
    <source>
        <dbReference type="Proteomes" id="UP000663671"/>
    </source>
</evidence>
<name>A0A8A1LY25_AJECA</name>
<evidence type="ECO:0000313" key="2">
    <source>
        <dbReference type="EMBL" id="QSS59076.1"/>
    </source>
</evidence>
<accession>A0A8A1LY25</accession>
<evidence type="ECO:0000256" key="1">
    <source>
        <dbReference type="SAM" id="MobiDB-lite"/>
    </source>
</evidence>